<name>A0AAD5JWK4_9FUNG</name>
<dbReference type="Proteomes" id="UP001209540">
    <property type="component" value="Unassembled WGS sequence"/>
</dbReference>
<evidence type="ECO:0000256" key="1">
    <source>
        <dbReference type="SAM" id="MobiDB-lite"/>
    </source>
</evidence>
<protein>
    <submittedName>
        <fullName evidence="2">Uncharacterized protein</fullName>
    </submittedName>
</protein>
<comment type="caution">
    <text evidence="2">The sequence shown here is derived from an EMBL/GenBank/DDBJ whole genome shotgun (WGS) entry which is preliminary data.</text>
</comment>
<feature type="region of interest" description="Disordered" evidence="1">
    <location>
        <begin position="128"/>
        <end position="177"/>
    </location>
</feature>
<organism evidence="2 3">
    <name type="scientific">Phascolomyces articulosus</name>
    <dbReference type="NCBI Taxonomy" id="60185"/>
    <lineage>
        <taxon>Eukaryota</taxon>
        <taxon>Fungi</taxon>
        <taxon>Fungi incertae sedis</taxon>
        <taxon>Mucoromycota</taxon>
        <taxon>Mucoromycotina</taxon>
        <taxon>Mucoromycetes</taxon>
        <taxon>Mucorales</taxon>
        <taxon>Lichtheimiaceae</taxon>
        <taxon>Phascolomyces</taxon>
    </lineage>
</organism>
<sequence>MDYSRTKQVHPTTLTTTIKNFKDEFPNIRNWDRTVTTVTSDVFHNLKKKYNTQRLSAQELEEKAQARRAASRWADDVYFSEEDTTDDEELVQGGKKGLRVKKPTWRSKRWRFVASKAFFYANHQDIPPNTPQWAVRPQPSSSTLPSSSSSAVAVTRAASPSPSPSSPSPPPPPAQHHDAIYFKHRVLFFSLSLVATDGKKKKYL</sequence>
<evidence type="ECO:0000313" key="3">
    <source>
        <dbReference type="Proteomes" id="UP001209540"/>
    </source>
</evidence>
<reference evidence="2" key="1">
    <citation type="journal article" date="2022" name="IScience">
        <title>Evolution of zygomycete secretomes and the origins of terrestrial fungal ecologies.</title>
        <authorList>
            <person name="Chang Y."/>
            <person name="Wang Y."/>
            <person name="Mondo S."/>
            <person name="Ahrendt S."/>
            <person name="Andreopoulos W."/>
            <person name="Barry K."/>
            <person name="Beard J."/>
            <person name="Benny G.L."/>
            <person name="Blankenship S."/>
            <person name="Bonito G."/>
            <person name="Cuomo C."/>
            <person name="Desiro A."/>
            <person name="Gervers K.A."/>
            <person name="Hundley H."/>
            <person name="Kuo A."/>
            <person name="LaButti K."/>
            <person name="Lang B.F."/>
            <person name="Lipzen A."/>
            <person name="O'Donnell K."/>
            <person name="Pangilinan J."/>
            <person name="Reynolds N."/>
            <person name="Sandor L."/>
            <person name="Smith M.E."/>
            <person name="Tsang A."/>
            <person name="Grigoriev I.V."/>
            <person name="Stajich J.E."/>
            <person name="Spatafora J.W."/>
        </authorList>
    </citation>
    <scope>NUCLEOTIDE SEQUENCE</scope>
    <source>
        <strain evidence="2">RSA 2281</strain>
    </source>
</reference>
<keyword evidence="3" id="KW-1185">Reference proteome</keyword>
<feature type="compositionally biased region" description="Pro residues" evidence="1">
    <location>
        <begin position="161"/>
        <end position="174"/>
    </location>
</feature>
<dbReference type="AlphaFoldDB" id="A0AAD5JWK4"/>
<gene>
    <name evidence="2" type="ORF">BDA99DRAFT_566793</name>
</gene>
<evidence type="ECO:0000313" key="2">
    <source>
        <dbReference type="EMBL" id="KAI9243222.1"/>
    </source>
</evidence>
<proteinExistence type="predicted"/>
<dbReference type="EMBL" id="JAIXMP010000082">
    <property type="protein sequence ID" value="KAI9243222.1"/>
    <property type="molecule type" value="Genomic_DNA"/>
</dbReference>
<reference evidence="2" key="2">
    <citation type="submission" date="2023-02" db="EMBL/GenBank/DDBJ databases">
        <authorList>
            <consortium name="DOE Joint Genome Institute"/>
            <person name="Mondo S.J."/>
            <person name="Chang Y."/>
            <person name="Wang Y."/>
            <person name="Ahrendt S."/>
            <person name="Andreopoulos W."/>
            <person name="Barry K."/>
            <person name="Beard J."/>
            <person name="Benny G.L."/>
            <person name="Blankenship S."/>
            <person name="Bonito G."/>
            <person name="Cuomo C."/>
            <person name="Desiro A."/>
            <person name="Gervers K.A."/>
            <person name="Hundley H."/>
            <person name="Kuo A."/>
            <person name="LaButti K."/>
            <person name="Lang B.F."/>
            <person name="Lipzen A."/>
            <person name="O'Donnell K."/>
            <person name="Pangilinan J."/>
            <person name="Reynolds N."/>
            <person name="Sandor L."/>
            <person name="Smith M.W."/>
            <person name="Tsang A."/>
            <person name="Grigoriev I.V."/>
            <person name="Stajich J.E."/>
            <person name="Spatafora J.W."/>
        </authorList>
    </citation>
    <scope>NUCLEOTIDE SEQUENCE</scope>
    <source>
        <strain evidence="2">RSA 2281</strain>
    </source>
</reference>
<accession>A0AAD5JWK4</accession>
<feature type="compositionally biased region" description="Low complexity" evidence="1">
    <location>
        <begin position="136"/>
        <end position="160"/>
    </location>
</feature>